<keyword evidence="5" id="KW-0808">Transferase</keyword>
<evidence type="ECO:0000256" key="5">
    <source>
        <dbReference type="ARBA" id="ARBA00022679"/>
    </source>
</evidence>
<evidence type="ECO:0000256" key="9">
    <source>
        <dbReference type="ARBA" id="ARBA00022786"/>
    </source>
</evidence>
<keyword evidence="6 15" id="KW-0812">Transmembrane</keyword>
<feature type="domain" description="RING-type" evidence="16">
    <location>
        <begin position="62"/>
        <end position="104"/>
    </location>
</feature>
<dbReference type="InterPro" id="IPR044600">
    <property type="entry name" value="ATL1/ATL16-like"/>
</dbReference>
<evidence type="ECO:0000256" key="2">
    <source>
        <dbReference type="ARBA" id="ARBA00004167"/>
    </source>
</evidence>
<evidence type="ECO:0000313" key="17">
    <source>
        <dbReference type="EMBL" id="KAJ9180734.1"/>
    </source>
</evidence>
<evidence type="ECO:0000256" key="12">
    <source>
        <dbReference type="ARBA" id="ARBA00023136"/>
    </source>
</evidence>
<proteinExistence type="inferred from homology"/>
<evidence type="ECO:0000259" key="16">
    <source>
        <dbReference type="PROSITE" id="PS50089"/>
    </source>
</evidence>
<feature type="transmembrane region" description="Helical" evidence="15">
    <location>
        <begin position="14"/>
        <end position="35"/>
    </location>
</feature>
<evidence type="ECO:0000256" key="7">
    <source>
        <dbReference type="ARBA" id="ARBA00022723"/>
    </source>
</evidence>
<reference evidence="17" key="1">
    <citation type="journal article" date="2023" name="Plant Biotechnol. J.">
        <title>Chromosome-level wild Hevea brasiliensis genome provides new tools for genomic-assisted breeding and valuable loci to elevate rubber yield.</title>
        <authorList>
            <person name="Cheng H."/>
            <person name="Song X."/>
            <person name="Hu Y."/>
            <person name="Wu T."/>
            <person name="Yang Q."/>
            <person name="An Z."/>
            <person name="Feng S."/>
            <person name="Deng Z."/>
            <person name="Wu W."/>
            <person name="Zeng X."/>
            <person name="Tu M."/>
            <person name="Wang X."/>
            <person name="Huang H."/>
        </authorList>
    </citation>
    <scope>NUCLEOTIDE SEQUENCE</scope>
    <source>
        <strain evidence="17">MT/VB/25A 57/8</strain>
    </source>
</reference>
<evidence type="ECO:0000256" key="15">
    <source>
        <dbReference type="SAM" id="Phobius"/>
    </source>
</evidence>
<dbReference type="Gene3D" id="3.30.40.10">
    <property type="entry name" value="Zinc/RING finger domain, C3HC4 (zinc finger)"/>
    <property type="match status" value="1"/>
</dbReference>
<sequence>MDEEHNHGLKLNPILISLFGILSRAFIVATLHYIIASCHTQSRRSTDPLRPNRPQICNEEICSVCLCEFSYGEQIRVLLDCLHMFHVPCIDMWLISHSNCPLYRANAVSFPLNVVALLPDLGRNPLPEMQQLLDLGV</sequence>
<keyword evidence="9" id="KW-0833">Ubl conjugation pathway</keyword>
<evidence type="ECO:0000256" key="13">
    <source>
        <dbReference type="ARBA" id="ARBA00024209"/>
    </source>
</evidence>
<organism evidence="17 18">
    <name type="scientific">Hevea brasiliensis</name>
    <name type="common">Para rubber tree</name>
    <name type="synonym">Siphonia brasiliensis</name>
    <dbReference type="NCBI Taxonomy" id="3981"/>
    <lineage>
        <taxon>Eukaryota</taxon>
        <taxon>Viridiplantae</taxon>
        <taxon>Streptophyta</taxon>
        <taxon>Embryophyta</taxon>
        <taxon>Tracheophyta</taxon>
        <taxon>Spermatophyta</taxon>
        <taxon>Magnoliopsida</taxon>
        <taxon>eudicotyledons</taxon>
        <taxon>Gunneridae</taxon>
        <taxon>Pentapetalae</taxon>
        <taxon>rosids</taxon>
        <taxon>fabids</taxon>
        <taxon>Malpighiales</taxon>
        <taxon>Euphorbiaceae</taxon>
        <taxon>Crotonoideae</taxon>
        <taxon>Micrandreae</taxon>
        <taxon>Hevea</taxon>
    </lineage>
</organism>
<dbReference type="SUPFAM" id="SSF57850">
    <property type="entry name" value="RING/U-box"/>
    <property type="match status" value="1"/>
</dbReference>
<dbReference type="Proteomes" id="UP001174677">
    <property type="component" value="Chromosome 5"/>
</dbReference>
<accession>A0ABQ9MKA5</accession>
<evidence type="ECO:0000256" key="10">
    <source>
        <dbReference type="ARBA" id="ARBA00022833"/>
    </source>
</evidence>
<dbReference type="EMBL" id="JARPOI010000005">
    <property type="protein sequence ID" value="KAJ9180734.1"/>
    <property type="molecule type" value="Genomic_DNA"/>
</dbReference>
<evidence type="ECO:0000256" key="4">
    <source>
        <dbReference type="ARBA" id="ARBA00012483"/>
    </source>
</evidence>
<dbReference type="PANTHER" id="PTHR46913:SF1">
    <property type="entry name" value="RING-H2 FINGER PROTEIN ATL16"/>
    <property type="match status" value="1"/>
</dbReference>
<dbReference type="Pfam" id="PF13639">
    <property type="entry name" value="zf-RING_2"/>
    <property type="match status" value="1"/>
</dbReference>
<name>A0ABQ9MKA5_HEVBR</name>
<keyword evidence="18" id="KW-1185">Reference proteome</keyword>
<comment type="pathway">
    <text evidence="3">Protein modification; protein ubiquitination.</text>
</comment>
<evidence type="ECO:0000313" key="18">
    <source>
        <dbReference type="Proteomes" id="UP001174677"/>
    </source>
</evidence>
<dbReference type="InterPro" id="IPR013083">
    <property type="entry name" value="Znf_RING/FYVE/PHD"/>
</dbReference>
<comment type="subcellular location">
    <subcellularLocation>
        <location evidence="2">Membrane</location>
        <topology evidence="2">Single-pass membrane protein</topology>
    </subcellularLocation>
</comment>
<dbReference type="PROSITE" id="PS50089">
    <property type="entry name" value="ZF_RING_2"/>
    <property type="match status" value="1"/>
</dbReference>
<keyword evidence="12 15" id="KW-0472">Membrane</keyword>
<comment type="caution">
    <text evidence="17">The sequence shown here is derived from an EMBL/GenBank/DDBJ whole genome shotgun (WGS) entry which is preliminary data.</text>
</comment>
<evidence type="ECO:0000256" key="11">
    <source>
        <dbReference type="ARBA" id="ARBA00022989"/>
    </source>
</evidence>
<evidence type="ECO:0000256" key="14">
    <source>
        <dbReference type="PROSITE-ProRule" id="PRU00175"/>
    </source>
</evidence>
<evidence type="ECO:0000256" key="8">
    <source>
        <dbReference type="ARBA" id="ARBA00022771"/>
    </source>
</evidence>
<comment type="catalytic activity">
    <reaction evidence="1">
        <text>S-ubiquitinyl-[E2 ubiquitin-conjugating enzyme]-L-cysteine + [acceptor protein]-L-lysine = [E2 ubiquitin-conjugating enzyme]-L-cysteine + N(6)-ubiquitinyl-[acceptor protein]-L-lysine.</text>
        <dbReference type="EC" id="2.3.2.27"/>
    </reaction>
</comment>
<keyword evidence="8 14" id="KW-0863">Zinc-finger</keyword>
<keyword evidence="7" id="KW-0479">Metal-binding</keyword>
<evidence type="ECO:0000256" key="3">
    <source>
        <dbReference type="ARBA" id="ARBA00004906"/>
    </source>
</evidence>
<dbReference type="InterPro" id="IPR001841">
    <property type="entry name" value="Znf_RING"/>
</dbReference>
<protein>
    <recommendedName>
        <fullName evidence="4">RING-type E3 ubiquitin transferase</fullName>
        <ecNumber evidence="4">2.3.2.27</ecNumber>
    </recommendedName>
</protein>
<evidence type="ECO:0000256" key="6">
    <source>
        <dbReference type="ARBA" id="ARBA00022692"/>
    </source>
</evidence>
<gene>
    <name evidence="17" type="ORF">P3X46_008946</name>
</gene>
<comment type="similarity">
    <text evidence="13">Belongs to the RING-type zinc finger family. ATL subfamily.</text>
</comment>
<keyword evidence="10" id="KW-0862">Zinc</keyword>
<dbReference type="EC" id="2.3.2.27" evidence="4"/>
<evidence type="ECO:0000256" key="1">
    <source>
        <dbReference type="ARBA" id="ARBA00000900"/>
    </source>
</evidence>
<keyword evidence="11 15" id="KW-1133">Transmembrane helix</keyword>
<dbReference type="PANTHER" id="PTHR46913">
    <property type="entry name" value="RING-H2 FINGER PROTEIN ATL16"/>
    <property type="match status" value="1"/>
</dbReference>